<gene>
    <name evidence="2" type="ORF">AGERDE_LOCUS10466</name>
</gene>
<keyword evidence="3" id="KW-1185">Reference proteome</keyword>
<evidence type="ECO:0000259" key="1">
    <source>
        <dbReference type="Pfam" id="PF07707"/>
    </source>
</evidence>
<evidence type="ECO:0000313" key="3">
    <source>
        <dbReference type="Proteomes" id="UP000789831"/>
    </source>
</evidence>
<reference evidence="2" key="1">
    <citation type="submission" date="2021-06" db="EMBL/GenBank/DDBJ databases">
        <authorList>
            <person name="Kallberg Y."/>
            <person name="Tangrot J."/>
            <person name="Rosling A."/>
        </authorList>
    </citation>
    <scope>NUCLEOTIDE SEQUENCE</scope>
    <source>
        <strain evidence="2">MT106</strain>
    </source>
</reference>
<dbReference type="Proteomes" id="UP000789831">
    <property type="component" value="Unassembled WGS sequence"/>
</dbReference>
<dbReference type="Pfam" id="PF07707">
    <property type="entry name" value="BACK"/>
    <property type="match status" value="1"/>
</dbReference>
<feature type="domain" description="BACK" evidence="1">
    <location>
        <begin position="6"/>
        <end position="48"/>
    </location>
</feature>
<sequence length="74" mass="8774">EEPHMIFKSGDFLSLEKSVLVTLLKRDDLSMDEIEIWNSIIKYWNASNLDIQPVLKWTPQNFEALKKHFINAFH</sequence>
<dbReference type="OrthoDB" id="2434560at2759"/>
<proteinExistence type="predicted"/>
<feature type="non-terminal residue" evidence="2">
    <location>
        <position position="1"/>
    </location>
</feature>
<accession>A0A9N9DBR5</accession>
<name>A0A9N9DBR5_9GLOM</name>
<protein>
    <submittedName>
        <fullName evidence="2">3144_t:CDS:1</fullName>
    </submittedName>
</protein>
<evidence type="ECO:0000313" key="2">
    <source>
        <dbReference type="EMBL" id="CAG8629735.1"/>
    </source>
</evidence>
<dbReference type="Gene3D" id="1.25.40.420">
    <property type="match status" value="1"/>
</dbReference>
<dbReference type="AlphaFoldDB" id="A0A9N9DBR5"/>
<organism evidence="2 3">
    <name type="scientific">Ambispora gerdemannii</name>
    <dbReference type="NCBI Taxonomy" id="144530"/>
    <lineage>
        <taxon>Eukaryota</taxon>
        <taxon>Fungi</taxon>
        <taxon>Fungi incertae sedis</taxon>
        <taxon>Mucoromycota</taxon>
        <taxon>Glomeromycotina</taxon>
        <taxon>Glomeromycetes</taxon>
        <taxon>Archaeosporales</taxon>
        <taxon>Ambisporaceae</taxon>
        <taxon>Ambispora</taxon>
    </lineage>
</organism>
<dbReference type="EMBL" id="CAJVPL010003286">
    <property type="protein sequence ID" value="CAG8629735.1"/>
    <property type="molecule type" value="Genomic_DNA"/>
</dbReference>
<comment type="caution">
    <text evidence="2">The sequence shown here is derived from an EMBL/GenBank/DDBJ whole genome shotgun (WGS) entry which is preliminary data.</text>
</comment>
<dbReference type="InterPro" id="IPR011705">
    <property type="entry name" value="BACK"/>
</dbReference>